<feature type="transmembrane region" description="Helical" evidence="12">
    <location>
        <begin position="148"/>
        <end position="169"/>
    </location>
</feature>
<evidence type="ECO:0000256" key="1">
    <source>
        <dbReference type="ARBA" id="ARBA00004141"/>
    </source>
</evidence>
<dbReference type="PANTHER" id="PTHR11537:SF254">
    <property type="entry name" value="POTASSIUM VOLTAGE-GATED CHANNEL PROTEIN SHAB"/>
    <property type="match status" value="1"/>
</dbReference>
<dbReference type="Proteomes" id="UP000253805">
    <property type="component" value="Unassembled WGS sequence"/>
</dbReference>
<dbReference type="EMBL" id="PPUT01000001">
    <property type="protein sequence ID" value="RDC46911.1"/>
    <property type="molecule type" value="Genomic_DNA"/>
</dbReference>
<evidence type="ECO:0000256" key="5">
    <source>
        <dbReference type="ARBA" id="ARBA00022826"/>
    </source>
</evidence>
<keyword evidence="7 12" id="KW-1133">Transmembrane helix</keyword>
<evidence type="ECO:0000256" key="11">
    <source>
        <dbReference type="SAM" id="MobiDB-lite"/>
    </source>
</evidence>
<keyword evidence="4 12" id="KW-0812">Transmembrane</keyword>
<evidence type="ECO:0000256" key="3">
    <source>
        <dbReference type="ARBA" id="ARBA00022538"/>
    </source>
</evidence>
<dbReference type="GO" id="GO:0008076">
    <property type="term" value="C:voltage-gated potassium channel complex"/>
    <property type="evidence" value="ECO:0007669"/>
    <property type="project" value="InterPro"/>
</dbReference>
<organism evidence="14 15">
    <name type="scientific">Adlercreutzia equolifaciens subsp. celatus</name>
    <dbReference type="NCBI Taxonomy" id="394340"/>
    <lineage>
        <taxon>Bacteria</taxon>
        <taxon>Bacillati</taxon>
        <taxon>Actinomycetota</taxon>
        <taxon>Coriobacteriia</taxon>
        <taxon>Eggerthellales</taxon>
        <taxon>Eggerthellaceae</taxon>
        <taxon>Adlercreutzia</taxon>
    </lineage>
</organism>
<sequence>MGGERRCPMSATDDEQQCDEDDERAARERRERREERRRRKERTRREGLRRRLGDSSAFKRETFYALENLNRANWPAKIVGGALFALILLNAVVVFVSAQPGLDPVAANIIQGFYRFSTVCFFVEYIARIWIADLAYGNCTPARARLRYIFSPWGIIDLLSFGPNMAAWFLPVTPALQNVISVVRLVRLIKISRYMRGLRTIGRVISKHYHEIVASFLVIAMLVVVASVVMYEIEHPAQPDKFNNLLSGIYWAVTTVTGTGYGDLVPITPAGRIVGSVIMFLSVALVAIPGGIFSAGFVAEFQNANLRKIERDVRREDARQDNRDEEERAADEETEHDTPPPSQRAHK</sequence>
<comment type="subcellular location">
    <subcellularLocation>
        <location evidence="1">Membrane</location>
        <topology evidence="1">Multi-pass membrane protein</topology>
    </subcellularLocation>
</comment>
<feature type="transmembrane region" description="Helical" evidence="12">
    <location>
        <begin position="273"/>
        <end position="299"/>
    </location>
</feature>
<evidence type="ECO:0000256" key="10">
    <source>
        <dbReference type="ARBA" id="ARBA00023303"/>
    </source>
</evidence>
<feature type="domain" description="Ion transport" evidence="13">
    <location>
        <begin position="82"/>
        <end position="299"/>
    </location>
</feature>
<accession>A0A369P474</accession>
<keyword evidence="3" id="KW-0633">Potassium transport</keyword>
<evidence type="ECO:0000256" key="2">
    <source>
        <dbReference type="ARBA" id="ARBA00022448"/>
    </source>
</evidence>
<evidence type="ECO:0000259" key="13">
    <source>
        <dbReference type="Pfam" id="PF00520"/>
    </source>
</evidence>
<evidence type="ECO:0000256" key="8">
    <source>
        <dbReference type="ARBA" id="ARBA00023065"/>
    </source>
</evidence>
<comment type="caution">
    <text evidence="14">The sequence shown here is derived from an EMBL/GenBank/DDBJ whole genome shotgun (WGS) entry which is preliminary data.</text>
</comment>
<evidence type="ECO:0000313" key="15">
    <source>
        <dbReference type="Proteomes" id="UP000253805"/>
    </source>
</evidence>
<feature type="transmembrane region" description="Helical" evidence="12">
    <location>
        <begin position="175"/>
        <end position="191"/>
    </location>
</feature>
<keyword evidence="10" id="KW-0407">Ion channel</keyword>
<reference evidence="14 15" key="1">
    <citation type="journal article" date="2018" name="Elife">
        <title>Discovery and characterization of a prevalent human gut bacterial enzyme sufficient for the inactivation of a family of plant toxins.</title>
        <authorList>
            <person name="Koppel N."/>
            <person name="Bisanz J.E."/>
            <person name="Pandelia M.E."/>
            <person name="Turnbaugh P.J."/>
            <person name="Balskus E.P."/>
        </authorList>
    </citation>
    <scope>NUCLEOTIDE SEQUENCE [LARGE SCALE GENOMIC DNA]</scope>
    <source>
        <strain evidence="14 15">OB21 GAM 11</strain>
    </source>
</reference>
<keyword evidence="8" id="KW-0406">Ion transport</keyword>
<feature type="transmembrane region" description="Helical" evidence="12">
    <location>
        <begin position="116"/>
        <end position="136"/>
    </location>
</feature>
<dbReference type="GO" id="GO:0001508">
    <property type="term" value="P:action potential"/>
    <property type="evidence" value="ECO:0007669"/>
    <property type="project" value="TreeGrafter"/>
</dbReference>
<feature type="compositionally biased region" description="Acidic residues" evidence="11">
    <location>
        <begin position="12"/>
        <end position="23"/>
    </location>
</feature>
<feature type="transmembrane region" description="Helical" evidence="12">
    <location>
        <begin position="78"/>
        <end position="96"/>
    </location>
</feature>
<dbReference type="InterPro" id="IPR005821">
    <property type="entry name" value="Ion_trans_dom"/>
</dbReference>
<feature type="transmembrane region" description="Helical" evidence="12">
    <location>
        <begin position="212"/>
        <end position="231"/>
    </location>
</feature>
<evidence type="ECO:0000313" key="14">
    <source>
        <dbReference type="EMBL" id="RDC46911.1"/>
    </source>
</evidence>
<dbReference type="InterPro" id="IPR028325">
    <property type="entry name" value="VG_K_chnl"/>
</dbReference>
<dbReference type="GO" id="GO:0005249">
    <property type="term" value="F:voltage-gated potassium channel activity"/>
    <property type="evidence" value="ECO:0007669"/>
    <property type="project" value="InterPro"/>
</dbReference>
<dbReference type="PRINTS" id="PR00169">
    <property type="entry name" value="KCHANNEL"/>
</dbReference>
<gene>
    <name evidence="14" type="ORF">C1850_00210</name>
</gene>
<keyword evidence="2" id="KW-0813">Transport</keyword>
<name>A0A369P474_9ACTN</name>
<dbReference type="SUPFAM" id="SSF81324">
    <property type="entry name" value="Voltage-gated potassium channels"/>
    <property type="match status" value="1"/>
</dbReference>
<dbReference type="PANTHER" id="PTHR11537">
    <property type="entry name" value="VOLTAGE-GATED POTASSIUM CHANNEL"/>
    <property type="match status" value="1"/>
</dbReference>
<dbReference type="Gene3D" id="1.10.287.70">
    <property type="match status" value="1"/>
</dbReference>
<keyword evidence="6" id="KW-0630">Potassium</keyword>
<evidence type="ECO:0000256" key="4">
    <source>
        <dbReference type="ARBA" id="ARBA00022692"/>
    </source>
</evidence>
<evidence type="ECO:0000256" key="6">
    <source>
        <dbReference type="ARBA" id="ARBA00022958"/>
    </source>
</evidence>
<evidence type="ECO:0000256" key="9">
    <source>
        <dbReference type="ARBA" id="ARBA00023136"/>
    </source>
</evidence>
<dbReference type="Pfam" id="PF00520">
    <property type="entry name" value="Ion_trans"/>
    <property type="match status" value="1"/>
</dbReference>
<proteinExistence type="predicted"/>
<evidence type="ECO:0000256" key="7">
    <source>
        <dbReference type="ARBA" id="ARBA00022989"/>
    </source>
</evidence>
<keyword evidence="9 12" id="KW-0472">Membrane</keyword>
<dbReference type="AlphaFoldDB" id="A0A369P474"/>
<feature type="region of interest" description="Disordered" evidence="11">
    <location>
        <begin position="310"/>
        <end position="347"/>
    </location>
</feature>
<feature type="region of interest" description="Disordered" evidence="11">
    <location>
        <begin position="1"/>
        <end position="46"/>
    </location>
</feature>
<evidence type="ECO:0000256" key="12">
    <source>
        <dbReference type="SAM" id="Phobius"/>
    </source>
</evidence>
<feature type="compositionally biased region" description="Basic and acidic residues" evidence="11">
    <location>
        <begin position="310"/>
        <end position="326"/>
    </location>
</feature>
<keyword evidence="5" id="KW-0631">Potassium channel</keyword>
<feature type="compositionally biased region" description="Basic and acidic residues" evidence="11">
    <location>
        <begin position="24"/>
        <end position="34"/>
    </location>
</feature>
<protein>
    <submittedName>
        <fullName evidence="14">Ion transporter</fullName>
    </submittedName>
</protein>